<dbReference type="RefSeq" id="WP_046496844.1">
    <property type="nucleotide sequence ID" value="NZ_CGIH01000026.1"/>
</dbReference>
<dbReference type="Pfam" id="PF12982">
    <property type="entry name" value="DUF3866"/>
    <property type="match status" value="1"/>
</dbReference>
<evidence type="ECO:0000313" key="2">
    <source>
        <dbReference type="Proteomes" id="UP000045545"/>
    </source>
</evidence>
<keyword evidence="2" id="KW-1185">Reference proteome</keyword>
<protein>
    <recommendedName>
        <fullName evidence="3">DUF3866 domain-containing protein</fullName>
    </recommendedName>
</protein>
<dbReference type="InterPro" id="IPR024479">
    <property type="entry name" value="DUF3866"/>
</dbReference>
<sequence>MIQTRKGKIIKELFSRSGIKGFTVDVDGREERCIVYTSLLGDIVPGDEVLLNTTAMALGLGSGGYHFVISKTRPDETDLKPGGHIMKLRYTPGQLKVLSVEEEDSPYHEEMSRADSLEGIPVLVATLHSMLAPISILLAEQGVKTAYVMTDGAALPINFSQTVDWLKRQEYLCGTVTVGHAFGGDLEAVNIYSGLLAARHVLKADVIIVSMGPGIVGTGTKWGFTGIEQGEVLNAVDTLLGAPIAVPRISFADARPRHQGISHHTITVLSRVCKVSVLVPLPFLTEEQNQYILDQLYEEGLFNRHQICMEESLPGLAVLEKSELKMTTMGRGINDDREFYLTLAASAQTAIRLLNGQKPRFIKIT</sequence>
<dbReference type="Proteomes" id="UP000045545">
    <property type="component" value="Unassembled WGS sequence"/>
</dbReference>
<accession>A0A0E4GAZ1</accession>
<dbReference type="EMBL" id="CGIH01000026">
    <property type="protein sequence ID" value="CFX50597.1"/>
    <property type="molecule type" value="Genomic_DNA"/>
</dbReference>
<evidence type="ECO:0000313" key="1">
    <source>
        <dbReference type="EMBL" id="CFX50597.1"/>
    </source>
</evidence>
<proteinExistence type="predicted"/>
<dbReference type="STRING" id="690567.1343"/>
<dbReference type="AlphaFoldDB" id="A0A0E4GAZ1"/>
<evidence type="ECO:0008006" key="3">
    <source>
        <dbReference type="Google" id="ProtNLM"/>
    </source>
</evidence>
<reference evidence="1 2" key="1">
    <citation type="submission" date="2015-03" db="EMBL/GenBank/DDBJ databases">
        <authorList>
            <person name="Murphy D."/>
        </authorList>
    </citation>
    <scope>NUCLEOTIDE SEQUENCE [LARGE SCALE GENOMIC DNA]</scope>
    <source>
        <strain evidence="1 2">OL-4</strain>
    </source>
</reference>
<dbReference type="OrthoDB" id="3401376at2"/>
<gene>
    <name evidence="1" type="ORF">1343</name>
</gene>
<organism evidence="1 2">
    <name type="scientific">Syntrophomonas zehnderi OL-4</name>
    <dbReference type="NCBI Taxonomy" id="690567"/>
    <lineage>
        <taxon>Bacteria</taxon>
        <taxon>Bacillati</taxon>
        <taxon>Bacillota</taxon>
        <taxon>Clostridia</taxon>
        <taxon>Eubacteriales</taxon>
        <taxon>Syntrophomonadaceae</taxon>
        <taxon>Syntrophomonas</taxon>
    </lineage>
</organism>
<name>A0A0E4GAZ1_9FIRM</name>